<dbReference type="Proteomes" id="UP000191040">
    <property type="component" value="Chromosome I"/>
</dbReference>
<dbReference type="RefSeq" id="WP_078701192.1">
    <property type="nucleotide sequence ID" value="NZ_LT796768.1"/>
</dbReference>
<proteinExistence type="predicted"/>
<dbReference type="AlphaFoldDB" id="A0A1T4Z8T8"/>
<keyword evidence="2" id="KW-1185">Reference proteome</keyword>
<dbReference type="OrthoDB" id="2972445at2"/>
<evidence type="ECO:0000313" key="2">
    <source>
        <dbReference type="Proteomes" id="UP000191040"/>
    </source>
</evidence>
<protein>
    <recommendedName>
        <fullName evidence="3">Alpha/beta hydrolase family protein</fullName>
    </recommendedName>
</protein>
<name>A0A1T4Z8T8_9ACTN</name>
<dbReference type="EMBL" id="LT796768">
    <property type="protein sequence ID" value="SKB10470.1"/>
    <property type="molecule type" value="Genomic_DNA"/>
</dbReference>
<sequence length="227" mass="24707">MTELLLVPSPLLGPATWRPVEAWLHDRGQGATVVDFGSEPRTPQRILDAVVRAAPSGPVTLVPHSNAGLYAPRLGTLLDVERTVHVDAALPAADDPESRLAPDQFLAFLRGLVEPDGRLPRWTDWWPDTADLFPDDHAFETVASEQQRLPLSYFTSSVPVPRGWSERPAAYLAFGDTYAAERRFAQENGWPTTTIDGGHLHQLVDPAAVGAAILELIDRTNSVGGAH</sequence>
<evidence type="ECO:0000313" key="1">
    <source>
        <dbReference type="EMBL" id="SKB10470.1"/>
    </source>
</evidence>
<reference evidence="2" key="1">
    <citation type="submission" date="2017-02" db="EMBL/GenBank/DDBJ databases">
        <authorList>
            <person name="Varghese N."/>
            <person name="Submissions S."/>
        </authorList>
    </citation>
    <scope>NUCLEOTIDE SEQUENCE [LARGE SCALE GENOMIC DNA]</scope>
    <source>
        <strain evidence="2">9H-4</strain>
    </source>
</reference>
<dbReference type="InterPro" id="IPR029058">
    <property type="entry name" value="AB_hydrolase_fold"/>
</dbReference>
<dbReference type="SUPFAM" id="SSF53474">
    <property type="entry name" value="alpha/beta-Hydrolases"/>
    <property type="match status" value="1"/>
</dbReference>
<gene>
    <name evidence="1" type="ORF">SAMN06295964_3344</name>
</gene>
<dbReference type="STRING" id="1736691.SAMN06295964_3344"/>
<dbReference type="Gene3D" id="3.40.50.1820">
    <property type="entry name" value="alpha/beta hydrolase"/>
    <property type="match status" value="1"/>
</dbReference>
<evidence type="ECO:0008006" key="3">
    <source>
        <dbReference type="Google" id="ProtNLM"/>
    </source>
</evidence>
<accession>A0A1T4Z8T8</accession>
<organism evidence="1 2">
    <name type="scientific">Aeromicrobium choanae</name>
    <dbReference type="NCBI Taxonomy" id="1736691"/>
    <lineage>
        <taxon>Bacteria</taxon>
        <taxon>Bacillati</taxon>
        <taxon>Actinomycetota</taxon>
        <taxon>Actinomycetes</taxon>
        <taxon>Propionibacteriales</taxon>
        <taxon>Nocardioidaceae</taxon>
        <taxon>Aeromicrobium</taxon>
    </lineage>
</organism>